<evidence type="ECO:0000313" key="3">
    <source>
        <dbReference type="Proteomes" id="UP000816034"/>
    </source>
</evidence>
<name>A0AA88KEV2_NAELO</name>
<organism evidence="2 3">
    <name type="scientific">Naegleria lovaniensis</name>
    <name type="common">Amoeba</name>
    <dbReference type="NCBI Taxonomy" id="51637"/>
    <lineage>
        <taxon>Eukaryota</taxon>
        <taxon>Discoba</taxon>
        <taxon>Heterolobosea</taxon>
        <taxon>Tetramitia</taxon>
        <taxon>Eutetramitia</taxon>
        <taxon>Vahlkampfiidae</taxon>
        <taxon>Naegleria</taxon>
    </lineage>
</organism>
<proteinExistence type="predicted"/>
<evidence type="ECO:0000256" key="1">
    <source>
        <dbReference type="SAM" id="Coils"/>
    </source>
</evidence>
<dbReference type="RefSeq" id="XP_044542725.1">
    <property type="nucleotide sequence ID" value="XM_044687734.1"/>
</dbReference>
<evidence type="ECO:0000313" key="2">
    <source>
        <dbReference type="EMBL" id="KAG2373551.1"/>
    </source>
</evidence>
<dbReference type="GeneID" id="68104468"/>
<protein>
    <submittedName>
        <fullName evidence="2">Uncharacterized protein</fullName>
    </submittedName>
</protein>
<dbReference type="SUPFAM" id="SSF58113">
    <property type="entry name" value="Apolipoprotein A-I"/>
    <property type="match status" value="1"/>
</dbReference>
<dbReference type="EMBL" id="PYSW02000053">
    <property type="protein sequence ID" value="KAG2373551.1"/>
    <property type="molecule type" value="Genomic_DNA"/>
</dbReference>
<dbReference type="Gene3D" id="1.20.5.1230">
    <property type="entry name" value="Apolipoprotein A-I"/>
    <property type="match status" value="1"/>
</dbReference>
<feature type="coiled-coil region" evidence="1">
    <location>
        <begin position="261"/>
        <end position="343"/>
    </location>
</feature>
<reference evidence="2 3" key="1">
    <citation type="journal article" date="2018" name="BMC Genomics">
        <title>The genome of Naegleria lovaniensis, the basis for a comparative approach to unravel pathogenicity factors of the human pathogenic amoeba N. fowleri.</title>
        <authorList>
            <person name="Liechti N."/>
            <person name="Schurch N."/>
            <person name="Bruggmann R."/>
            <person name="Wittwer M."/>
        </authorList>
    </citation>
    <scope>NUCLEOTIDE SEQUENCE [LARGE SCALE GENOMIC DNA]</scope>
    <source>
        <strain evidence="2 3">ATCC 30569</strain>
    </source>
</reference>
<keyword evidence="1" id="KW-0175">Coiled coil</keyword>
<sequence>MYKFSFVIHTNQNIEEGSKKQIGNTIKDDGLFGKIIFSPHDSNRIECIQIELQTTLQMKNQNNTSDLDMQHKLEECMLKIVCQPFVEIIKDWHSVSYETNPQLFIRSPGYEIERFSKDTYPHIQSLSDTDKVYGLLAEATDKSYWKMQTAQKIFKAADWENKKKWQHETFINVKTKSKDLSKLDLTTEDDGAIGSPSSTQKDVSLEVKGVASTISMKSKSSTSSAKSVKRETNYYSDQKSVNIGDSVSKATQELSTSSSLVKEVSNKLEELQKLNSSQIEEVRKEVQEMREELQKQFSNKIDLNSSQIEEVRKEVQEMKKEVRKEVQEMKKEVKEMIQTLLNTFK</sequence>
<accession>A0AA88KEV2</accession>
<comment type="caution">
    <text evidence="2">The sequence shown here is derived from an EMBL/GenBank/DDBJ whole genome shotgun (WGS) entry which is preliminary data.</text>
</comment>
<dbReference type="AlphaFoldDB" id="A0AA88KEV2"/>
<gene>
    <name evidence="2" type="ORF">C9374_012014</name>
</gene>
<keyword evidence="3" id="KW-1185">Reference proteome</keyword>
<dbReference type="Proteomes" id="UP000816034">
    <property type="component" value="Unassembled WGS sequence"/>
</dbReference>